<accession>A0A7J6FPJ9</accession>
<dbReference type="PANTHER" id="PTHR31672:SF13">
    <property type="entry name" value="F-BOX PROTEIN CPR30-LIKE"/>
    <property type="match status" value="1"/>
</dbReference>
<dbReference type="Proteomes" id="UP000525078">
    <property type="component" value="Unassembled WGS sequence"/>
</dbReference>
<evidence type="ECO:0000313" key="1">
    <source>
        <dbReference type="EMBL" id="KAF4372636.1"/>
    </source>
</evidence>
<comment type="caution">
    <text evidence="1">The sequence shown here is derived from an EMBL/GenBank/DDBJ whole genome shotgun (WGS) entry which is preliminary data.</text>
</comment>
<sequence length="300" mass="32972">MSSLPGDAIQNILCRLEVKDLPALQIHLQHSKETDSHLSLIRNDPELNAIDVDTLNSSIRLNPFDERDGVEIVACVDGLLILANFIGDMAIWNPSTKKYKKLLASDLNVNPFPDCIVEYGITGFGMASSFNGTLNWMVSGESTSYESIIIVGFDLATEEYRKISMPEKKDIYGKETFHTNMTHLGGWLCVESWTKLAMVMPSGVTGPFDYLSPLVHFKNANQLLFDQSGDKSLVKVCGGERGSNGKKAEENGNKRKKQGQQLGILFCPLDSNGVVNGKRELKSQSHSPQVYAAGILVAMS</sequence>
<evidence type="ECO:0000313" key="2">
    <source>
        <dbReference type="Proteomes" id="UP000525078"/>
    </source>
</evidence>
<evidence type="ECO:0008006" key="3">
    <source>
        <dbReference type="Google" id="ProtNLM"/>
    </source>
</evidence>
<dbReference type="EMBL" id="JAATIP010000105">
    <property type="protein sequence ID" value="KAF4372636.1"/>
    <property type="molecule type" value="Genomic_DNA"/>
</dbReference>
<dbReference type="InterPro" id="IPR050796">
    <property type="entry name" value="SCF_F-box_component"/>
</dbReference>
<gene>
    <name evidence="1" type="ORF">F8388_027309</name>
</gene>
<proteinExistence type="predicted"/>
<dbReference type="PANTHER" id="PTHR31672">
    <property type="entry name" value="BNACNNG10540D PROTEIN"/>
    <property type="match status" value="1"/>
</dbReference>
<reference evidence="1 2" key="1">
    <citation type="journal article" date="2020" name="bioRxiv">
        <title>Sequence and annotation of 42 cannabis genomes reveals extensive copy number variation in cannabinoid synthesis and pathogen resistance genes.</title>
        <authorList>
            <person name="Mckernan K.J."/>
            <person name="Helbert Y."/>
            <person name="Kane L.T."/>
            <person name="Ebling H."/>
            <person name="Zhang L."/>
            <person name="Liu B."/>
            <person name="Eaton Z."/>
            <person name="Mclaughlin S."/>
            <person name="Kingan S."/>
            <person name="Baybayan P."/>
            <person name="Concepcion G."/>
            <person name="Jordan M."/>
            <person name="Riva A."/>
            <person name="Barbazuk W."/>
            <person name="Harkins T."/>
        </authorList>
    </citation>
    <scope>NUCLEOTIDE SEQUENCE [LARGE SCALE GENOMIC DNA]</scope>
    <source>
        <strain evidence="2">cv. Jamaican Lion 4</strain>
        <tissue evidence="1">Leaf</tissue>
    </source>
</reference>
<protein>
    <recommendedName>
        <fullName evidence="3">F-box protein</fullName>
    </recommendedName>
</protein>
<dbReference type="AlphaFoldDB" id="A0A7J6FPJ9"/>
<name>A0A7J6FPJ9_CANSA</name>
<organism evidence="1 2">
    <name type="scientific">Cannabis sativa</name>
    <name type="common">Hemp</name>
    <name type="synonym">Marijuana</name>
    <dbReference type="NCBI Taxonomy" id="3483"/>
    <lineage>
        <taxon>Eukaryota</taxon>
        <taxon>Viridiplantae</taxon>
        <taxon>Streptophyta</taxon>
        <taxon>Embryophyta</taxon>
        <taxon>Tracheophyta</taxon>
        <taxon>Spermatophyta</taxon>
        <taxon>Magnoliopsida</taxon>
        <taxon>eudicotyledons</taxon>
        <taxon>Gunneridae</taxon>
        <taxon>Pentapetalae</taxon>
        <taxon>rosids</taxon>
        <taxon>fabids</taxon>
        <taxon>Rosales</taxon>
        <taxon>Cannabaceae</taxon>
        <taxon>Cannabis</taxon>
    </lineage>
</organism>